<dbReference type="GO" id="GO:0098703">
    <property type="term" value="P:calcium ion import across plasma membrane"/>
    <property type="evidence" value="ECO:0007669"/>
    <property type="project" value="TreeGrafter"/>
</dbReference>
<reference evidence="26 27" key="2">
    <citation type="submission" date="2019-04" db="EMBL/GenBank/DDBJ databases">
        <title>The genome sequence of big-headed turtle.</title>
        <authorList>
            <person name="Gong S."/>
        </authorList>
    </citation>
    <scope>NUCLEOTIDE SEQUENCE [LARGE SCALE GENOMIC DNA]</scope>
    <source>
        <strain evidence="26">DO16091913</strain>
        <tissue evidence="26">Muscle</tissue>
    </source>
</reference>
<feature type="transmembrane region" description="Helical" evidence="24">
    <location>
        <begin position="134"/>
        <end position="153"/>
    </location>
</feature>
<name>A0A4D9ECD2_9SAUR</name>
<evidence type="ECO:0000256" key="10">
    <source>
        <dbReference type="ARBA" id="ARBA00022837"/>
    </source>
</evidence>
<evidence type="ECO:0000256" key="23">
    <source>
        <dbReference type="SAM" id="MobiDB-lite"/>
    </source>
</evidence>
<evidence type="ECO:0000256" key="2">
    <source>
        <dbReference type="ARBA" id="ARBA00005685"/>
    </source>
</evidence>
<dbReference type="GO" id="GO:0008331">
    <property type="term" value="F:high voltage-gated calcium channel activity"/>
    <property type="evidence" value="ECO:0007669"/>
    <property type="project" value="TreeGrafter"/>
</dbReference>
<keyword evidence="17" id="KW-0407">Ion channel</keyword>
<dbReference type="GO" id="GO:0045202">
    <property type="term" value="C:synapse"/>
    <property type="evidence" value="ECO:0007669"/>
    <property type="project" value="GOC"/>
</dbReference>
<dbReference type="PRINTS" id="PR00167">
    <property type="entry name" value="CACHANNEL"/>
</dbReference>
<evidence type="ECO:0000313" key="27">
    <source>
        <dbReference type="Proteomes" id="UP000297703"/>
    </source>
</evidence>
<evidence type="ECO:0000256" key="17">
    <source>
        <dbReference type="ARBA" id="ARBA00023303"/>
    </source>
</evidence>
<keyword evidence="9" id="KW-0677">Repeat</keyword>
<dbReference type="SUPFAM" id="SSF81324">
    <property type="entry name" value="Voltage-gated potassium channels"/>
    <property type="match status" value="1"/>
</dbReference>
<keyword evidence="27" id="KW-1185">Reference proteome</keyword>
<dbReference type="GO" id="GO:0046872">
    <property type="term" value="F:metal ion binding"/>
    <property type="evidence" value="ECO:0007669"/>
    <property type="project" value="UniProtKB-KW"/>
</dbReference>
<evidence type="ECO:0000259" key="25">
    <source>
        <dbReference type="Pfam" id="PF00520"/>
    </source>
</evidence>
<reference evidence="26 27" key="1">
    <citation type="submission" date="2019-04" db="EMBL/GenBank/DDBJ databases">
        <title>Draft genome of the big-headed turtle Platysternon megacephalum.</title>
        <authorList>
            <person name="Gong S."/>
        </authorList>
    </citation>
    <scope>NUCLEOTIDE SEQUENCE [LARGE SCALE GENOMIC DNA]</scope>
    <source>
        <strain evidence="26">DO16091913</strain>
        <tissue evidence="26">Muscle</tissue>
    </source>
</reference>
<evidence type="ECO:0000256" key="21">
    <source>
        <dbReference type="PIRSR" id="PIRSR602077-3"/>
    </source>
</evidence>
<dbReference type="AlphaFoldDB" id="A0A4D9ECD2"/>
<dbReference type="PANTHER" id="PTHR45628:SF6">
    <property type="entry name" value="VOLTAGE-DEPENDENT N-TYPE CALCIUM CHANNEL SUBUNIT ALPHA-1B"/>
    <property type="match status" value="1"/>
</dbReference>
<dbReference type="InterPro" id="IPR002077">
    <property type="entry name" value="VDCCAlpha1"/>
</dbReference>
<feature type="transmembrane region" description="Helical" evidence="24">
    <location>
        <begin position="418"/>
        <end position="438"/>
    </location>
</feature>
<comment type="function">
    <text evidence="19">Voltage-sensitive calcium channels (VSCC) mediate the entry of calcium ions into excitable cells and are also involved in a variety of calcium-dependent processes, including muscle contraction, hormone or neurotransmitter release, gene expression, cell motility, cell division and cell death. This alpha-1B subunit gives rise to N-type calcium currents. N-type calcium channels belong to the 'high-voltage activated' (HVA) group. They are involved in pain signaling. Calcium channels containing alpha-1B subunit may play a role in directed migration of immature neurons. Mediates Ca(2+) release probability at hippocampal neuronal soma and synaptic terminals.</text>
</comment>
<protein>
    <recommendedName>
        <fullName evidence="3">Voltage-dependent N-type calcium channel subunit alpha-1B</fullName>
    </recommendedName>
    <alternativeName>
        <fullName evidence="18">Voltage-gated calcium channel subunit alpha Cav2.2</fullName>
    </alternativeName>
</protein>
<keyword evidence="12 24" id="KW-1133">Transmembrane helix</keyword>
<dbReference type="GO" id="GO:0005891">
    <property type="term" value="C:voltage-gated calcium channel complex"/>
    <property type="evidence" value="ECO:0007669"/>
    <property type="project" value="InterPro"/>
</dbReference>
<feature type="glycosylation site" description="N-linked (GlcNAc...) asparagine" evidence="21">
    <location>
        <position position="189"/>
    </location>
</feature>
<evidence type="ECO:0000256" key="7">
    <source>
        <dbReference type="ARBA" id="ARBA00022673"/>
    </source>
</evidence>
<organism evidence="26 27">
    <name type="scientific">Platysternon megacephalum</name>
    <name type="common">big-headed turtle</name>
    <dbReference type="NCBI Taxonomy" id="55544"/>
    <lineage>
        <taxon>Eukaryota</taxon>
        <taxon>Metazoa</taxon>
        <taxon>Chordata</taxon>
        <taxon>Craniata</taxon>
        <taxon>Vertebrata</taxon>
        <taxon>Euteleostomi</taxon>
        <taxon>Archelosauria</taxon>
        <taxon>Testudinata</taxon>
        <taxon>Testudines</taxon>
        <taxon>Cryptodira</taxon>
        <taxon>Durocryptodira</taxon>
        <taxon>Testudinoidea</taxon>
        <taxon>Platysternidae</taxon>
        <taxon>Platysternon</taxon>
    </lineage>
</organism>
<evidence type="ECO:0000256" key="11">
    <source>
        <dbReference type="ARBA" id="ARBA00022882"/>
    </source>
</evidence>
<dbReference type="Proteomes" id="UP000297703">
    <property type="component" value="Unassembled WGS sequence"/>
</dbReference>
<dbReference type="PANTHER" id="PTHR45628">
    <property type="entry name" value="VOLTAGE-DEPENDENT CALCIUM CHANNEL TYPE A SUBUNIT ALPHA-1"/>
    <property type="match status" value="1"/>
</dbReference>
<feature type="transmembrane region" description="Helical" evidence="24">
    <location>
        <begin position="243"/>
        <end position="265"/>
    </location>
</feature>
<keyword evidence="13" id="KW-0406">Ion transport</keyword>
<dbReference type="OrthoDB" id="9628658at2759"/>
<evidence type="ECO:0000256" key="5">
    <source>
        <dbReference type="ARBA" id="ARBA00022553"/>
    </source>
</evidence>
<keyword evidence="5" id="KW-0597">Phosphoprotein</keyword>
<dbReference type="STRING" id="55544.A0A4D9ECD2"/>
<evidence type="ECO:0000256" key="12">
    <source>
        <dbReference type="ARBA" id="ARBA00022989"/>
    </source>
</evidence>
<dbReference type="InterPro" id="IPR005821">
    <property type="entry name" value="Ion_trans_dom"/>
</dbReference>
<evidence type="ECO:0000256" key="20">
    <source>
        <dbReference type="PIRSR" id="PIRSR602077-1"/>
    </source>
</evidence>
<evidence type="ECO:0000256" key="24">
    <source>
        <dbReference type="SAM" id="Phobius"/>
    </source>
</evidence>
<keyword evidence="16 21" id="KW-0325">Glycoprotein</keyword>
<gene>
    <name evidence="26" type="ORF">DR999_PMT08795</name>
</gene>
<sequence>MDALQSEGNGEEFIDWHEAASALKVQFDLIFAVAGRSRGTCRLSGLANARVPATRQAEQRRNNLLTLHATERQHITMEDDPSTSWGGWILATAGTDFDLRTLRAVRVLRPLKLVSGIPSLQVVLKSIMKAMVPLLQIGLLLFFAIVMFAIIGLEFYMGKFHKTCFSNETGEEVGDFPCGEDPPARQCENGTTCRKYWPGPNYGITNFDNILFAVLTVFQCITMEGWTDILYNTNDAAGNTWNWLYFIPLIIIGSFFMLNLVLGVLSGEFAKERERVENRRAFLKLRRQQQIERELNGYLEWIFKAEEVMLAEEDKNAEEKSPLDGRAASEGPIQQGTAPAETGGSSYNMLKRATIKKSKNDLIHAEEGEDHFTDICSVGSPFARASLKSGKNESSSYFRRKEKMFRFFIRRMVKAQSFYWIVLCVVTLNTLCVAMVHYDQPEGLTTALCKCPGSEPCSIRSSHS</sequence>
<evidence type="ECO:0000256" key="6">
    <source>
        <dbReference type="ARBA" id="ARBA00022568"/>
    </source>
</evidence>
<evidence type="ECO:0000256" key="1">
    <source>
        <dbReference type="ARBA" id="ARBA00004141"/>
    </source>
</evidence>
<dbReference type="Gene3D" id="1.10.287.70">
    <property type="match status" value="1"/>
</dbReference>
<dbReference type="Gene3D" id="6.10.250.2500">
    <property type="match status" value="1"/>
</dbReference>
<evidence type="ECO:0000313" key="26">
    <source>
        <dbReference type="EMBL" id="TFK08379.1"/>
    </source>
</evidence>
<evidence type="ECO:0000256" key="9">
    <source>
        <dbReference type="ARBA" id="ARBA00022737"/>
    </source>
</evidence>
<keyword evidence="6 22" id="KW-0109">Calcium transport</keyword>
<evidence type="ECO:0000256" key="16">
    <source>
        <dbReference type="ARBA" id="ARBA00023180"/>
    </source>
</evidence>
<dbReference type="GO" id="GO:0007268">
    <property type="term" value="P:chemical synaptic transmission"/>
    <property type="evidence" value="ECO:0007669"/>
    <property type="project" value="TreeGrafter"/>
</dbReference>
<evidence type="ECO:0000256" key="8">
    <source>
        <dbReference type="ARBA" id="ARBA00022692"/>
    </source>
</evidence>
<keyword evidence="8 24" id="KW-0812">Transmembrane</keyword>
<feature type="domain" description="Ion transport" evidence="25">
    <location>
        <begin position="94"/>
        <end position="275"/>
    </location>
</feature>
<comment type="caution">
    <text evidence="26">The sequence shown here is derived from an EMBL/GenBank/DDBJ whole genome shotgun (WGS) entry which is preliminary data.</text>
</comment>
<evidence type="ECO:0000256" key="13">
    <source>
        <dbReference type="ARBA" id="ARBA00023065"/>
    </source>
</evidence>
<evidence type="ECO:0000256" key="22">
    <source>
        <dbReference type="RuleBase" id="RU003808"/>
    </source>
</evidence>
<dbReference type="Pfam" id="PF00520">
    <property type="entry name" value="Ion_trans"/>
    <property type="match status" value="1"/>
</dbReference>
<dbReference type="EMBL" id="QXTE01000070">
    <property type="protein sequence ID" value="TFK08379.1"/>
    <property type="molecule type" value="Genomic_DNA"/>
</dbReference>
<keyword evidence="4" id="KW-0813">Transport</keyword>
<keyword evidence="20" id="KW-0479">Metal-binding</keyword>
<keyword evidence="7 22" id="KW-0107">Calcium channel</keyword>
<proteinExistence type="inferred from homology"/>
<dbReference type="GO" id="GO:0043025">
    <property type="term" value="C:neuronal cell body"/>
    <property type="evidence" value="ECO:0007669"/>
    <property type="project" value="TreeGrafter"/>
</dbReference>
<feature type="region of interest" description="Disordered" evidence="23">
    <location>
        <begin position="314"/>
        <end position="345"/>
    </location>
</feature>
<evidence type="ECO:0000256" key="4">
    <source>
        <dbReference type="ARBA" id="ARBA00022448"/>
    </source>
</evidence>
<keyword evidence="14 24" id="KW-0472">Membrane</keyword>
<feature type="binding site" evidence="20">
    <location>
        <position position="224"/>
    </location>
    <ligand>
        <name>Ca(2+)</name>
        <dbReference type="ChEBI" id="CHEBI:29108"/>
    </ligand>
</feature>
<evidence type="ECO:0000256" key="14">
    <source>
        <dbReference type="ARBA" id="ARBA00023136"/>
    </source>
</evidence>
<feature type="compositionally biased region" description="Basic and acidic residues" evidence="23">
    <location>
        <begin position="314"/>
        <end position="323"/>
    </location>
</feature>
<keyword evidence="11 22" id="KW-0851">Voltage-gated channel</keyword>
<accession>A0A4D9ECD2</accession>
<keyword evidence="10 20" id="KW-0106">Calcium</keyword>
<keyword evidence="15" id="KW-1015">Disulfide bond</keyword>
<feature type="compositionally biased region" description="Polar residues" evidence="23">
    <location>
        <begin position="332"/>
        <end position="345"/>
    </location>
</feature>
<evidence type="ECO:0000256" key="18">
    <source>
        <dbReference type="ARBA" id="ARBA00031096"/>
    </source>
</evidence>
<dbReference type="InterPro" id="IPR050599">
    <property type="entry name" value="VDCC_alpha-1_subunit"/>
</dbReference>
<comment type="similarity">
    <text evidence="2">Belongs to the calcium channel alpha-1 subunit (TC 1.A.1.11) family. CACNA1B subfamily.</text>
</comment>
<comment type="subcellular location">
    <subcellularLocation>
        <location evidence="1 22">Membrane</location>
        <topology evidence="1 22">Multi-pass membrane protein</topology>
    </subcellularLocation>
</comment>
<evidence type="ECO:0000256" key="15">
    <source>
        <dbReference type="ARBA" id="ARBA00023157"/>
    </source>
</evidence>
<evidence type="ECO:0000256" key="19">
    <source>
        <dbReference type="ARBA" id="ARBA00049617"/>
    </source>
</evidence>
<evidence type="ECO:0000256" key="3">
    <source>
        <dbReference type="ARBA" id="ARBA00016353"/>
    </source>
</evidence>